<dbReference type="Pfam" id="PF21983">
    <property type="entry name" value="NikA-like"/>
    <property type="match status" value="1"/>
</dbReference>
<reference evidence="1" key="1">
    <citation type="submission" date="2019-11" db="EMBL/GenBank/DDBJ databases">
        <authorList>
            <person name="Feng L."/>
        </authorList>
    </citation>
    <scope>NUCLEOTIDE SEQUENCE</scope>
    <source>
        <strain evidence="1">BcaccaeLFYP20</strain>
    </source>
</reference>
<gene>
    <name evidence="1" type="ORF">BCLFYP20_03212</name>
</gene>
<evidence type="ECO:0008006" key="2">
    <source>
        <dbReference type="Google" id="ProtNLM"/>
    </source>
</evidence>
<dbReference type="EMBL" id="CACRTB010000035">
    <property type="protein sequence ID" value="VYT32612.1"/>
    <property type="molecule type" value="Genomic_DNA"/>
</dbReference>
<protein>
    <recommendedName>
        <fullName evidence="2">Plasmid mobilization relaxosome protein MobC</fullName>
    </recommendedName>
</protein>
<accession>A0A6N2VV14</accession>
<proteinExistence type="predicted"/>
<dbReference type="InterPro" id="IPR053842">
    <property type="entry name" value="NikA-like"/>
</dbReference>
<sequence length="132" mass="15019">MYHSMTKQRTKVFQLRLTPEEAALLKEKSASYSSVSHYIRSAVAEYSNMDVKKKLELINDLGLFYRKFQNELSWAGGNLNQSVKRANELAVAGLLAPEYIQEVLMPTILETRKTLNGIKKELDAVTRKAVKL</sequence>
<dbReference type="AlphaFoldDB" id="A0A6N2VV14"/>
<evidence type="ECO:0000313" key="1">
    <source>
        <dbReference type="EMBL" id="VYT32612.1"/>
    </source>
</evidence>
<organism evidence="1">
    <name type="scientific">Bacteroides caccae</name>
    <dbReference type="NCBI Taxonomy" id="47678"/>
    <lineage>
        <taxon>Bacteria</taxon>
        <taxon>Pseudomonadati</taxon>
        <taxon>Bacteroidota</taxon>
        <taxon>Bacteroidia</taxon>
        <taxon>Bacteroidales</taxon>
        <taxon>Bacteroidaceae</taxon>
        <taxon>Bacteroides</taxon>
    </lineage>
</organism>
<name>A0A6N2VV14_9BACE</name>